<sequence length="297" mass="32914">MHRKAPHFRITAVTVVLIIIGLITVTAVSTVMWQLSKTHEAQRNALVSPDLLSDLSNLISDDGLAKLPELGDKNTDESRIQASLIVAKLAEPRLEDLRKQLSRDRIYQFASAKDKPEETRLLAFETLYYLHDSRAEEGRVLARQAMSSLPATIEPDALPKYLAVAEASHLLDPEVPLRELADFDPGDNEQLQRSATSALGLSHLFSNKEELSSSFFPNLRPKLATWAKGDYQYIQQFLLSNIALNGTPGSSGDDGRRIAYAMQGCASSKIFFSVDGDSENECSLINTHFAWIMGVVR</sequence>
<protein>
    <recommendedName>
        <fullName evidence="4">HEAT repeat domain-containing protein</fullName>
    </recommendedName>
</protein>
<evidence type="ECO:0008006" key="4">
    <source>
        <dbReference type="Google" id="ProtNLM"/>
    </source>
</evidence>
<feature type="transmembrane region" description="Helical" evidence="1">
    <location>
        <begin position="12"/>
        <end position="33"/>
    </location>
</feature>
<name>A0ABX7Y685_9ACTN</name>
<accession>A0ABX7Y685</accession>
<dbReference type="RefSeq" id="WP_212325127.1">
    <property type="nucleotide sequence ID" value="NZ_AP024463.1"/>
</dbReference>
<evidence type="ECO:0000313" key="2">
    <source>
        <dbReference type="EMBL" id="QUC08714.1"/>
    </source>
</evidence>
<organism evidence="2 3">
    <name type="scientific">Arachnia rubra</name>
    <dbReference type="NCBI Taxonomy" id="1547448"/>
    <lineage>
        <taxon>Bacteria</taxon>
        <taxon>Bacillati</taxon>
        <taxon>Actinomycetota</taxon>
        <taxon>Actinomycetes</taxon>
        <taxon>Propionibacteriales</taxon>
        <taxon>Propionibacteriaceae</taxon>
        <taxon>Arachnia</taxon>
    </lineage>
</organism>
<evidence type="ECO:0000313" key="3">
    <source>
        <dbReference type="Proteomes" id="UP000678513"/>
    </source>
</evidence>
<proteinExistence type="predicted"/>
<keyword evidence="1" id="KW-0812">Transmembrane</keyword>
<keyword evidence="3" id="KW-1185">Reference proteome</keyword>
<dbReference type="Proteomes" id="UP000678513">
    <property type="component" value="Chromosome"/>
</dbReference>
<gene>
    <name evidence="2" type="ORF">J5A65_02930</name>
</gene>
<dbReference type="EMBL" id="CP072384">
    <property type="protein sequence ID" value="QUC08714.1"/>
    <property type="molecule type" value="Genomic_DNA"/>
</dbReference>
<evidence type="ECO:0000256" key="1">
    <source>
        <dbReference type="SAM" id="Phobius"/>
    </source>
</evidence>
<reference evidence="2 3" key="1">
    <citation type="submission" date="2021-03" db="EMBL/GenBank/DDBJ databases">
        <title>Human Oral Microbial Genomes.</title>
        <authorList>
            <person name="Johnston C.D."/>
            <person name="Chen T."/>
            <person name="Dewhirst F.E."/>
        </authorList>
    </citation>
    <scope>NUCLEOTIDE SEQUENCE [LARGE SCALE GENOMIC DNA]</scope>
    <source>
        <strain evidence="2 3">DSMZ 100122</strain>
    </source>
</reference>
<keyword evidence="1" id="KW-0472">Membrane</keyword>
<keyword evidence="1" id="KW-1133">Transmembrane helix</keyword>